<feature type="transmembrane region" description="Helical" evidence="6">
    <location>
        <begin position="114"/>
        <end position="136"/>
    </location>
</feature>
<accession>A0A3D8S489</accession>
<keyword evidence="3 6" id="KW-1133">Transmembrane helix</keyword>
<feature type="domain" description="Rhodopsin" evidence="7">
    <location>
        <begin position="6"/>
        <end position="213"/>
    </location>
</feature>
<dbReference type="GO" id="GO:0016020">
    <property type="term" value="C:membrane"/>
    <property type="evidence" value="ECO:0007669"/>
    <property type="project" value="UniProtKB-SubCell"/>
</dbReference>
<feature type="transmembrane region" description="Helical" evidence="6">
    <location>
        <begin position="187"/>
        <end position="207"/>
    </location>
</feature>
<evidence type="ECO:0000313" key="8">
    <source>
        <dbReference type="EMBL" id="RDW80911.1"/>
    </source>
</evidence>
<evidence type="ECO:0000256" key="4">
    <source>
        <dbReference type="ARBA" id="ARBA00023136"/>
    </source>
</evidence>
<evidence type="ECO:0000256" key="1">
    <source>
        <dbReference type="ARBA" id="ARBA00004141"/>
    </source>
</evidence>
<proteinExistence type="inferred from homology"/>
<reference evidence="8 9" key="1">
    <citation type="journal article" date="2018" name="IMA Fungus">
        <title>IMA Genome-F 9: Draft genome sequence of Annulohypoxylon stygium, Aspergillus mulundensis, Berkeleyomyces basicola (syn. Thielaviopsis basicola), Ceratocystis smalleyi, two Cercospora beticola strains, Coleophoma cylindrospora, Fusarium fracticaudum, Phialophora cf. hyalina, and Morchella septimelata.</title>
        <authorList>
            <person name="Wingfield B.D."/>
            <person name="Bills G.F."/>
            <person name="Dong Y."/>
            <person name="Huang W."/>
            <person name="Nel W.J."/>
            <person name="Swalarsk-Parry B.S."/>
            <person name="Vaghefi N."/>
            <person name="Wilken P.M."/>
            <person name="An Z."/>
            <person name="de Beer Z.W."/>
            <person name="De Vos L."/>
            <person name="Chen L."/>
            <person name="Duong T.A."/>
            <person name="Gao Y."/>
            <person name="Hammerbacher A."/>
            <person name="Kikkert J.R."/>
            <person name="Li Y."/>
            <person name="Li H."/>
            <person name="Li K."/>
            <person name="Li Q."/>
            <person name="Liu X."/>
            <person name="Ma X."/>
            <person name="Naidoo K."/>
            <person name="Pethybridge S.J."/>
            <person name="Sun J."/>
            <person name="Steenkamp E.T."/>
            <person name="van der Nest M.A."/>
            <person name="van Wyk S."/>
            <person name="Wingfield M.J."/>
            <person name="Xiong C."/>
            <person name="Yue Q."/>
            <person name="Zhang X."/>
        </authorList>
    </citation>
    <scope>NUCLEOTIDE SEQUENCE [LARGE SCALE GENOMIC DNA]</scope>
    <source>
        <strain evidence="8 9">BP5796</strain>
    </source>
</reference>
<protein>
    <recommendedName>
        <fullName evidence="7">Rhodopsin domain-containing protein</fullName>
    </recommendedName>
</protein>
<evidence type="ECO:0000256" key="3">
    <source>
        <dbReference type="ARBA" id="ARBA00022989"/>
    </source>
</evidence>
<dbReference type="OrthoDB" id="3648173at2759"/>
<comment type="caution">
    <text evidence="8">The sequence shown here is derived from an EMBL/GenBank/DDBJ whole genome shotgun (WGS) entry which is preliminary data.</text>
</comment>
<dbReference type="EMBL" id="PDLN01000007">
    <property type="protein sequence ID" value="RDW80911.1"/>
    <property type="molecule type" value="Genomic_DNA"/>
</dbReference>
<evidence type="ECO:0000256" key="2">
    <source>
        <dbReference type="ARBA" id="ARBA00022692"/>
    </source>
</evidence>
<dbReference type="Pfam" id="PF20684">
    <property type="entry name" value="Fung_rhodopsin"/>
    <property type="match status" value="1"/>
</dbReference>
<sequence>MSLFALLLCQGGVGLHLADIKGLDVPWVEHNIRMLLGFQVTYNFSVYLAKLSILSFFLMFIPRGTFTRTAAICTVWAVSLMLPIKLIVFALQCVPYAKAWNPALPGKCVNTEVFLYFVTGYHILTDIIIFVLPIKILAGINRKPRDKLLLLALFGVSFFAVIIGCIRIYAINLSFISTDFSWDEAPILIWSMLEGAVGIFCGSVPAMKPLFSRGQISQTMTANLELSTAFYELKRRPSSATTLVVHV</sequence>
<dbReference type="PANTHER" id="PTHR33048:SF123">
    <property type="entry name" value="INTEGRAL MEMBRANE PROTEIN"/>
    <property type="match status" value="1"/>
</dbReference>
<gene>
    <name evidence="8" type="ORF">BP5796_05609</name>
</gene>
<evidence type="ECO:0000259" key="7">
    <source>
        <dbReference type="Pfam" id="PF20684"/>
    </source>
</evidence>
<dbReference type="InterPro" id="IPR049326">
    <property type="entry name" value="Rhodopsin_dom_fungi"/>
</dbReference>
<comment type="similarity">
    <text evidence="5">Belongs to the SAT4 family.</text>
</comment>
<feature type="transmembrane region" description="Helical" evidence="6">
    <location>
        <begin position="42"/>
        <end position="61"/>
    </location>
</feature>
<name>A0A3D8S489_9HELO</name>
<keyword evidence="2 6" id="KW-0812">Transmembrane</keyword>
<keyword evidence="4 6" id="KW-0472">Membrane</keyword>
<feature type="transmembrane region" description="Helical" evidence="6">
    <location>
        <begin position="148"/>
        <end position="175"/>
    </location>
</feature>
<dbReference type="PANTHER" id="PTHR33048">
    <property type="entry name" value="PTH11-LIKE INTEGRAL MEMBRANE PROTEIN (AFU_ORTHOLOGUE AFUA_5G11245)"/>
    <property type="match status" value="1"/>
</dbReference>
<dbReference type="Proteomes" id="UP000256328">
    <property type="component" value="Unassembled WGS sequence"/>
</dbReference>
<evidence type="ECO:0000256" key="6">
    <source>
        <dbReference type="SAM" id="Phobius"/>
    </source>
</evidence>
<comment type="subcellular location">
    <subcellularLocation>
        <location evidence="1">Membrane</location>
        <topology evidence="1">Multi-pass membrane protein</topology>
    </subcellularLocation>
</comment>
<dbReference type="InterPro" id="IPR052337">
    <property type="entry name" value="SAT4-like"/>
</dbReference>
<evidence type="ECO:0000313" key="9">
    <source>
        <dbReference type="Proteomes" id="UP000256328"/>
    </source>
</evidence>
<feature type="transmembrane region" description="Helical" evidence="6">
    <location>
        <begin position="73"/>
        <end position="94"/>
    </location>
</feature>
<evidence type="ECO:0000256" key="5">
    <source>
        <dbReference type="ARBA" id="ARBA00038359"/>
    </source>
</evidence>
<dbReference type="AlphaFoldDB" id="A0A3D8S489"/>
<organism evidence="8 9">
    <name type="scientific">Coleophoma crateriformis</name>
    <dbReference type="NCBI Taxonomy" id="565419"/>
    <lineage>
        <taxon>Eukaryota</taxon>
        <taxon>Fungi</taxon>
        <taxon>Dikarya</taxon>
        <taxon>Ascomycota</taxon>
        <taxon>Pezizomycotina</taxon>
        <taxon>Leotiomycetes</taxon>
        <taxon>Helotiales</taxon>
        <taxon>Dermateaceae</taxon>
        <taxon>Coleophoma</taxon>
    </lineage>
</organism>
<keyword evidence="9" id="KW-1185">Reference proteome</keyword>